<organism evidence="2 3">
    <name type="scientific">Candidatus Roizmanbacteria bacterium RIFCSPHIGHO2_01_FULL_39_12b</name>
    <dbReference type="NCBI Taxonomy" id="1802030"/>
    <lineage>
        <taxon>Bacteria</taxon>
        <taxon>Candidatus Roizmaniibacteriota</taxon>
    </lineage>
</organism>
<dbReference type="Proteomes" id="UP000178372">
    <property type="component" value="Unassembled WGS sequence"/>
</dbReference>
<keyword evidence="1" id="KW-1133">Transmembrane helix</keyword>
<evidence type="ECO:0000313" key="2">
    <source>
        <dbReference type="EMBL" id="OGK15876.1"/>
    </source>
</evidence>
<keyword evidence="1" id="KW-0812">Transmembrane</keyword>
<name>A0A1F7GAI0_9BACT</name>
<reference evidence="2 3" key="1">
    <citation type="journal article" date="2016" name="Nat. Commun.">
        <title>Thousands of microbial genomes shed light on interconnected biogeochemical processes in an aquifer system.</title>
        <authorList>
            <person name="Anantharaman K."/>
            <person name="Brown C.T."/>
            <person name="Hug L.A."/>
            <person name="Sharon I."/>
            <person name="Castelle C.J."/>
            <person name="Probst A.J."/>
            <person name="Thomas B.C."/>
            <person name="Singh A."/>
            <person name="Wilkins M.J."/>
            <person name="Karaoz U."/>
            <person name="Brodie E.L."/>
            <person name="Williams K.H."/>
            <person name="Hubbard S.S."/>
            <person name="Banfield J.F."/>
        </authorList>
    </citation>
    <scope>NUCLEOTIDE SEQUENCE [LARGE SCALE GENOMIC DNA]</scope>
</reference>
<proteinExistence type="predicted"/>
<accession>A0A1F7GAI0</accession>
<protein>
    <submittedName>
        <fullName evidence="2">Uncharacterized protein</fullName>
    </submittedName>
</protein>
<sequence length="190" mass="20290">MLLVALFPVRAYAQTNTAGAKPARHLTPLCQSSLKADEVDATYGGTAYVTASIFGDALVVRLIPARVDGKWIMSAQKAQTFLGDSSTIERNLKGGISPIELSSGVYHVFGLNIDGKWMPMGLLYALKTSTVTRPVATMIPYSDCNKWTQTLADSGNGANVVPNWLIGVFFALIGLVGGYALRRLFATSSA</sequence>
<comment type="caution">
    <text evidence="2">The sequence shown here is derived from an EMBL/GenBank/DDBJ whole genome shotgun (WGS) entry which is preliminary data.</text>
</comment>
<dbReference type="AlphaFoldDB" id="A0A1F7GAI0"/>
<feature type="transmembrane region" description="Helical" evidence="1">
    <location>
        <begin position="164"/>
        <end position="181"/>
    </location>
</feature>
<dbReference type="EMBL" id="MFZF01000023">
    <property type="protein sequence ID" value="OGK15876.1"/>
    <property type="molecule type" value="Genomic_DNA"/>
</dbReference>
<evidence type="ECO:0000313" key="3">
    <source>
        <dbReference type="Proteomes" id="UP000178372"/>
    </source>
</evidence>
<evidence type="ECO:0000256" key="1">
    <source>
        <dbReference type="SAM" id="Phobius"/>
    </source>
</evidence>
<gene>
    <name evidence="2" type="ORF">A2690_04445</name>
</gene>
<keyword evidence="1" id="KW-0472">Membrane</keyword>